<gene>
    <name evidence="1" type="ORF">B7P43_G11299</name>
</gene>
<dbReference type="AlphaFoldDB" id="A0A2J7PRV0"/>
<evidence type="ECO:0000313" key="1">
    <source>
        <dbReference type="EMBL" id="PNF19063.1"/>
    </source>
</evidence>
<reference evidence="1 2" key="1">
    <citation type="submission" date="2017-12" db="EMBL/GenBank/DDBJ databases">
        <title>Hemimetabolous genomes reveal molecular basis of termite eusociality.</title>
        <authorList>
            <person name="Harrison M.C."/>
            <person name="Jongepier E."/>
            <person name="Robertson H.M."/>
            <person name="Arning N."/>
            <person name="Bitard-Feildel T."/>
            <person name="Chao H."/>
            <person name="Childers C.P."/>
            <person name="Dinh H."/>
            <person name="Doddapaneni H."/>
            <person name="Dugan S."/>
            <person name="Gowin J."/>
            <person name="Greiner C."/>
            <person name="Han Y."/>
            <person name="Hu H."/>
            <person name="Hughes D.S.T."/>
            <person name="Huylmans A.-K."/>
            <person name="Kemena C."/>
            <person name="Kremer L.P.M."/>
            <person name="Lee S.L."/>
            <person name="Lopez-Ezquerra A."/>
            <person name="Mallet L."/>
            <person name="Monroy-Kuhn J.M."/>
            <person name="Moser A."/>
            <person name="Murali S.C."/>
            <person name="Muzny D.M."/>
            <person name="Otani S."/>
            <person name="Piulachs M.-D."/>
            <person name="Poelchau M."/>
            <person name="Qu J."/>
            <person name="Schaub F."/>
            <person name="Wada-Katsumata A."/>
            <person name="Worley K.C."/>
            <person name="Xie Q."/>
            <person name="Ylla G."/>
            <person name="Poulsen M."/>
            <person name="Gibbs R.A."/>
            <person name="Schal C."/>
            <person name="Richards S."/>
            <person name="Belles X."/>
            <person name="Korb J."/>
            <person name="Bornberg-Bauer E."/>
        </authorList>
    </citation>
    <scope>NUCLEOTIDE SEQUENCE [LARGE SCALE GENOMIC DNA]</scope>
    <source>
        <tissue evidence="1">Whole body</tissue>
    </source>
</reference>
<evidence type="ECO:0008006" key="3">
    <source>
        <dbReference type="Google" id="ProtNLM"/>
    </source>
</evidence>
<dbReference type="EMBL" id="NEVH01021948">
    <property type="protein sequence ID" value="PNF19063.1"/>
    <property type="molecule type" value="Genomic_DNA"/>
</dbReference>
<dbReference type="STRING" id="105785.A0A2J7PRV0"/>
<evidence type="ECO:0000313" key="2">
    <source>
        <dbReference type="Proteomes" id="UP000235965"/>
    </source>
</evidence>
<dbReference type="OrthoDB" id="6381815at2759"/>
<name>A0A2J7PRV0_9NEOP</name>
<dbReference type="Proteomes" id="UP000235965">
    <property type="component" value="Unassembled WGS sequence"/>
</dbReference>
<dbReference type="InterPro" id="IPR035504">
    <property type="entry name" value="MUM1-like_PWWP"/>
</dbReference>
<dbReference type="CDD" id="cd06080">
    <property type="entry name" value="PWWP_MUM1-like"/>
    <property type="match status" value="1"/>
</dbReference>
<protein>
    <recommendedName>
        <fullName evidence="3">PWWP domain-containing protein</fullName>
    </recommendedName>
</protein>
<sequence>MADSDEELPPAFSSVEDGKKKNFMKDDIVWVRCNKVYWPAVVTNVSHKTRKVYVKTVNSPRKRKAIKIGFSSIIDFEDKKRNRQLFELGKRACSNFQPAYEKVKQFYVMKHHQHKLSAARYLTFEPGEVSYGTLPDMEVAEDSNSICNEECVYPLTEEELDSDPGNISNDSFGYQKSQNSYSAVTENSTSPSCSSSLSQIELRQKEEEAKILLAVIQGDACWNHLCRIYREEIYSERHSCFMSGNHKLKSNLKYFSGINIFPTGDLELELVNTLRDYIGRLGIKSDWSDYMYYVWLPEALVYALQRAHNISEDEAKRSFLKLNEDICIYKRN</sequence>
<keyword evidence="2" id="KW-1185">Reference proteome</keyword>
<comment type="caution">
    <text evidence="1">The sequence shown here is derived from an EMBL/GenBank/DDBJ whole genome shotgun (WGS) entry which is preliminary data.</text>
</comment>
<dbReference type="InParanoid" id="A0A2J7PRV0"/>
<organism evidence="1 2">
    <name type="scientific">Cryptotermes secundus</name>
    <dbReference type="NCBI Taxonomy" id="105785"/>
    <lineage>
        <taxon>Eukaryota</taxon>
        <taxon>Metazoa</taxon>
        <taxon>Ecdysozoa</taxon>
        <taxon>Arthropoda</taxon>
        <taxon>Hexapoda</taxon>
        <taxon>Insecta</taxon>
        <taxon>Pterygota</taxon>
        <taxon>Neoptera</taxon>
        <taxon>Polyneoptera</taxon>
        <taxon>Dictyoptera</taxon>
        <taxon>Blattodea</taxon>
        <taxon>Blattoidea</taxon>
        <taxon>Termitoidae</taxon>
        <taxon>Kalotermitidae</taxon>
        <taxon>Cryptotermitinae</taxon>
        <taxon>Cryptotermes</taxon>
    </lineage>
</organism>
<dbReference type="Gene3D" id="2.30.30.140">
    <property type="match status" value="1"/>
</dbReference>
<accession>A0A2J7PRV0</accession>
<proteinExistence type="predicted"/>